<evidence type="ECO:0000313" key="14">
    <source>
        <dbReference type="EMBL" id="NBI35471.1"/>
    </source>
</evidence>
<keyword evidence="7 12" id="KW-0418">Kinase</keyword>
<dbReference type="HAMAP" id="MF_00165">
    <property type="entry name" value="Thymidylate_kinase"/>
    <property type="match status" value="1"/>
</dbReference>
<dbReference type="GO" id="GO:0006235">
    <property type="term" value="P:dTTP biosynthetic process"/>
    <property type="evidence" value="ECO:0007669"/>
    <property type="project" value="UniProtKB-UniRule"/>
</dbReference>
<dbReference type="CDD" id="cd01672">
    <property type="entry name" value="TMPK"/>
    <property type="match status" value="1"/>
</dbReference>
<dbReference type="GO" id="GO:0006233">
    <property type="term" value="P:dTDP biosynthetic process"/>
    <property type="evidence" value="ECO:0007669"/>
    <property type="project" value="InterPro"/>
</dbReference>
<accession>A0A7C9P5V3</accession>
<dbReference type="GO" id="GO:0004798">
    <property type="term" value="F:dTMP kinase activity"/>
    <property type="evidence" value="ECO:0007669"/>
    <property type="project" value="UniProtKB-UniRule"/>
</dbReference>
<keyword evidence="5 12" id="KW-0545">Nucleotide biosynthesis</keyword>
<dbReference type="EMBL" id="QWKH01000129">
    <property type="protein sequence ID" value="NBI35471.1"/>
    <property type="molecule type" value="Genomic_DNA"/>
</dbReference>
<dbReference type="Gene3D" id="3.40.50.300">
    <property type="entry name" value="P-loop containing nucleotide triphosphate hydrolases"/>
    <property type="match status" value="1"/>
</dbReference>
<evidence type="ECO:0000256" key="3">
    <source>
        <dbReference type="ARBA" id="ARBA00017144"/>
    </source>
</evidence>
<dbReference type="InterPro" id="IPR018095">
    <property type="entry name" value="Thymidylate_kin_CS"/>
</dbReference>
<gene>
    <name evidence="12 14" type="primary">tmk</name>
    <name evidence="14" type="ORF">D1639_10630</name>
</gene>
<evidence type="ECO:0000256" key="9">
    <source>
        <dbReference type="ARBA" id="ARBA00029962"/>
    </source>
</evidence>
<comment type="caution">
    <text evidence="14">The sequence shown here is derived from an EMBL/GenBank/DDBJ whole genome shotgun (WGS) entry which is preliminary data.</text>
</comment>
<dbReference type="GO" id="GO:0005829">
    <property type="term" value="C:cytosol"/>
    <property type="evidence" value="ECO:0007669"/>
    <property type="project" value="TreeGrafter"/>
</dbReference>
<evidence type="ECO:0000256" key="5">
    <source>
        <dbReference type="ARBA" id="ARBA00022727"/>
    </source>
</evidence>
<evidence type="ECO:0000256" key="4">
    <source>
        <dbReference type="ARBA" id="ARBA00022679"/>
    </source>
</evidence>
<feature type="domain" description="Thymidylate kinase-like" evidence="13">
    <location>
        <begin position="17"/>
        <end position="197"/>
    </location>
</feature>
<dbReference type="PANTHER" id="PTHR10344:SF4">
    <property type="entry name" value="UMP-CMP KINASE 2, MITOCHONDRIAL"/>
    <property type="match status" value="1"/>
</dbReference>
<evidence type="ECO:0000259" key="13">
    <source>
        <dbReference type="Pfam" id="PF02223"/>
    </source>
</evidence>
<evidence type="ECO:0000256" key="6">
    <source>
        <dbReference type="ARBA" id="ARBA00022741"/>
    </source>
</evidence>
<evidence type="ECO:0000256" key="12">
    <source>
        <dbReference type="HAMAP-Rule" id="MF_00165"/>
    </source>
</evidence>
<evidence type="ECO:0000256" key="7">
    <source>
        <dbReference type="ARBA" id="ARBA00022777"/>
    </source>
</evidence>
<dbReference type="PROSITE" id="PS01331">
    <property type="entry name" value="THYMIDYLATE_KINASE"/>
    <property type="match status" value="1"/>
</dbReference>
<keyword evidence="6 12" id="KW-0547">Nucleotide-binding</keyword>
<feature type="binding site" evidence="12">
    <location>
        <begin position="19"/>
        <end position="26"/>
    </location>
    <ligand>
        <name>ATP</name>
        <dbReference type="ChEBI" id="CHEBI:30616"/>
    </ligand>
</feature>
<evidence type="ECO:0000256" key="10">
    <source>
        <dbReference type="ARBA" id="ARBA00048743"/>
    </source>
</evidence>
<organism evidence="14">
    <name type="scientific">Muribaculaceae bacterium Z82</name>
    <dbReference type="NCBI Taxonomy" id="2304548"/>
    <lineage>
        <taxon>Bacteria</taxon>
        <taxon>Pseudomonadati</taxon>
        <taxon>Bacteroidota</taxon>
        <taxon>Bacteroidia</taxon>
        <taxon>Bacteroidales</taxon>
        <taxon>Muribaculaceae</taxon>
    </lineage>
</organism>
<dbReference type="SUPFAM" id="SSF52540">
    <property type="entry name" value="P-loop containing nucleoside triphosphate hydrolases"/>
    <property type="match status" value="1"/>
</dbReference>
<name>A0A7C9P5V3_9BACT</name>
<reference evidence="14" key="1">
    <citation type="submission" date="2018-08" db="EMBL/GenBank/DDBJ databases">
        <title>Murine metabolic-syndrome-specific gut microbial biobank.</title>
        <authorList>
            <person name="Liu C."/>
        </authorList>
    </citation>
    <scope>NUCLEOTIDE SEQUENCE [LARGE SCALE GENOMIC DNA]</scope>
    <source>
        <strain evidence="14">Z82</strain>
    </source>
</reference>
<evidence type="ECO:0000256" key="2">
    <source>
        <dbReference type="ARBA" id="ARBA00012980"/>
    </source>
</evidence>
<dbReference type="InterPro" id="IPR039430">
    <property type="entry name" value="Thymidylate_kin-like_dom"/>
</dbReference>
<dbReference type="AlphaFoldDB" id="A0A7C9P5V3"/>
<comment type="function">
    <text evidence="11 12">Phosphorylation of dTMP to form dTDP in both de novo and salvage pathways of dTTP synthesis.</text>
</comment>
<evidence type="ECO:0000256" key="8">
    <source>
        <dbReference type="ARBA" id="ARBA00022840"/>
    </source>
</evidence>
<evidence type="ECO:0000256" key="11">
    <source>
        <dbReference type="ARBA" id="ARBA00057735"/>
    </source>
</evidence>
<keyword evidence="8 12" id="KW-0067">ATP-binding</keyword>
<dbReference type="InterPro" id="IPR027417">
    <property type="entry name" value="P-loop_NTPase"/>
</dbReference>
<dbReference type="NCBIfam" id="TIGR00041">
    <property type="entry name" value="DTMP_kinase"/>
    <property type="match status" value="1"/>
</dbReference>
<dbReference type="GO" id="GO:0006227">
    <property type="term" value="P:dUDP biosynthetic process"/>
    <property type="evidence" value="ECO:0007669"/>
    <property type="project" value="TreeGrafter"/>
</dbReference>
<comment type="similarity">
    <text evidence="1 12">Belongs to the thymidylate kinase family.</text>
</comment>
<dbReference type="Pfam" id="PF02223">
    <property type="entry name" value="Thymidylate_kin"/>
    <property type="match status" value="1"/>
</dbReference>
<dbReference type="InterPro" id="IPR018094">
    <property type="entry name" value="Thymidylate_kinase"/>
</dbReference>
<keyword evidence="4 12" id="KW-0808">Transferase</keyword>
<evidence type="ECO:0000256" key="1">
    <source>
        <dbReference type="ARBA" id="ARBA00009776"/>
    </source>
</evidence>
<protein>
    <recommendedName>
        <fullName evidence="3 12">Thymidylate kinase</fullName>
        <ecNumber evidence="2 12">2.7.4.9</ecNumber>
    </recommendedName>
    <alternativeName>
        <fullName evidence="9 12">dTMP kinase</fullName>
    </alternativeName>
</protein>
<dbReference type="PANTHER" id="PTHR10344">
    <property type="entry name" value="THYMIDYLATE KINASE"/>
    <property type="match status" value="1"/>
</dbReference>
<dbReference type="EC" id="2.7.4.9" evidence="2 12"/>
<proteinExistence type="inferred from homology"/>
<dbReference type="GO" id="GO:0005524">
    <property type="term" value="F:ATP binding"/>
    <property type="evidence" value="ECO:0007669"/>
    <property type="project" value="UniProtKB-UniRule"/>
</dbReference>
<comment type="catalytic activity">
    <reaction evidence="10 12">
        <text>dTMP + ATP = dTDP + ADP</text>
        <dbReference type="Rhea" id="RHEA:13517"/>
        <dbReference type="ChEBI" id="CHEBI:30616"/>
        <dbReference type="ChEBI" id="CHEBI:58369"/>
        <dbReference type="ChEBI" id="CHEBI:63528"/>
        <dbReference type="ChEBI" id="CHEBI:456216"/>
        <dbReference type="EC" id="2.7.4.9"/>
    </reaction>
</comment>
<dbReference type="FunFam" id="3.40.50.300:FF:000225">
    <property type="entry name" value="Thymidylate kinase"/>
    <property type="match status" value="1"/>
</dbReference>
<sequence>MAQPLQPTNEAGVLITFEGGEGAGKTTHIRFLAEALQGRGREVLCLREPGGTAIGEQVRAVLLSTDNDEMAPEAELLLYEAARAQLVGQVIAPALARGCVVLCDRFTDSTLAYQGAGRGLDESFIERASAFACQGLVPDRTVLLSTGGTATDGLMRATHRGAADRLEEAGLEFHIRVNDAFQRMAAAHPQRIRCVVSDKRKSVTARAVFRAVADLFPWMNEPDAFPEGFFERLDVSRGASLPKLGARAADFDQAGGR</sequence>